<reference evidence="1 2" key="1">
    <citation type="submission" date="2017-09" db="EMBL/GenBank/DDBJ databases">
        <title>The Catabolism of 3,6-Dichlorosalicylic acid is Initiated by the Cytochrome P450 Monooxygenase DsmABC in Rhizorhabdus dicambivorans Ndbn-20.</title>
        <authorList>
            <person name="Na L."/>
        </authorList>
    </citation>
    <scope>NUCLEOTIDE SEQUENCE [LARGE SCALE GENOMIC DNA]</scope>
    <source>
        <strain evidence="1 2">Ndbn-20m</strain>
    </source>
</reference>
<dbReference type="AlphaFoldDB" id="A0A2A4FUX6"/>
<proteinExistence type="predicted"/>
<evidence type="ECO:0000313" key="2">
    <source>
        <dbReference type="Proteomes" id="UP000218934"/>
    </source>
</evidence>
<evidence type="ECO:0000313" key="1">
    <source>
        <dbReference type="EMBL" id="PCE41486.1"/>
    </source>
</evidence>
<sequence>MFVCPLAAGGQHVRAAVDYRFYARADTAHPLAQAAFEEDGKLNSLSFRTHAGQWFIMRRSSARSSC</sequence>
<protein>
    <submittedName>
        <fullName evidence="1">Uncharacterized protein</fullName>
    </submittedName>
</protein>
<keyword evidence="2" id="KW-1185">Reference proteome</keyword>
<comment type="caution">
    <text evidence="1">The sequence shown here is derived from an EMBL/GenBank/DDBJ whole genome shotgun (WGS) entry which is preliminary data.</text>
</comment>
<gene>
    <name evidence="1" type="ORF">COO09_14410</name>
</gene>
<name>A0A2A4FUX6_9SPHN</name>
<dbReference type="Proteomes" id="UP000218934">
    <property type="component" value="Unassembled WGS sequence"/>
</dbReference>
<accession>A0A2A4FUX6</accession>
<organism evidence="1 2">
    <name type="scientific">Rhizorhabdus dicambivorans</name>
    <dbReference type="NCBI Taxonomy" id="1850238"/>
    <lineage>
        <taxon>Bacteria</taxon>
        <taxon>Pseudomonadati</taxon>
        <taxon>Pseudomonadota</taxon>
        <taxon>Alphaproteobacteria</taxon>
        <taxon>Sphingomonadales</taxon>
        <taxon>Sphingomonadaceae</taxon>
        <taxon>Rhizorhabdus</taxon>
    </lineage>
</organism>
<dbReference type="EMBL" id="NWUF01000014">
    <property type="protein sequence ID" value="PCE41486.1"/>
    <property type="molecule type" value="Genomic_DNA"/>
</dbReference>